<organism evidence="2">
    <name type="scientific">Mus musculus</name>
    <name type="common">Mouse</name>
    <dbReference type="NCBI Taxonomy" id="10090"/>
    <lineage>
        <taxon>Eukaryota</taxon>
        <taxon>Metazoa</taxon>
        <taxon>Chordata</taxon>
        <taxon>Craniata</taxon>
        <taxon>Vertebrata</taxon>
        <taxon>Euteleostomi</taxon>
        <taxon>Mammalia</taxon>
        <taxon>Eutheria</taxon>
        <taxon>Euarchontoglires</taxon>
        <taxon>Glires</taxon>
        <taxon>Rodentia</taxon>
        <taxon>Myomorpha</taxon>
        <taxon>Muroidea</taxon>
        <taxon>Muridae</taxon>
        <taxon>Murinae</taxon>
        <taxon>Mus</taxon>
        <taxon>Mus</taxon>
    </lineage>
</organism>
<dbReference type="MGI" id="MGI:97810">
    <property type="gene designation" value="Ptprc"/>
</dbReference>
<feature type="non-terminal residue" evidence="2">
    <location>
        <position position="1"/>
    </location>
</feature>
<protein>
    <submittedName>
        <fullName evidence="2">Ptprc protein</fullName>
    </submittedName>
</protein>
<accession>Q5XFY7</accession>
<dbReference type="PeptideAtlas" id="Q5XFY7"/>
<dbReference type="AlphaFoldDB" id="Q5XFY7"/>
<name>Q5XFY7_MOUSE</name>
<feature type="compositionally biased region" description="Polar residues" evidence="1">
    <location>
        <begin position="47"/>
        <end position="57"/>
    </location>
</feature>
<feature type="region of interest" description="Disordered" evidence="1">
    <location>
        <begin position="1"/>
        <end position="57"/>
    </location>
</feature>
<evidence type="ECO:0000256" key="1">
    <source>
        <dbReference type="SAM" id="MobiDB-lite"/>
    </source>
</evidence>
<evidence type="ECO:0000313" key="3">
    <source>
        <dbReference type="MGI" id="MGI:97810"/>
    </source>
</evidence>
<reference evidence="2" key="1">
    <citation type="journal article" date="2004" name="Genome Res.">
        <title>The status, quality, and expansion of the NIH full-length cDNA project: the Mammalian Gene Collection (MGC).</title>
        <authorList>
            <consortium name="The MGC Project Team"/>
            <person name="Gerhard D.S."/>
            <person name="Wagner L."/>
            <person name="Feingold E.A."/>
            <person name="Shenmen C.M."/>
            <person name="Grouse L.H."/>
            <person name="Schuler G."/>
            <person name="Klein S.L."/>
            <person name="Old S."/>
            <person name="Rasooly R."/>
            <person name="Good P."/>
            <person name="Guyer M."/>
            <person name="Peck A.M."/>
            <person name="Derge J.G."/>
            <person name="Lipman D."/>
            <person name="Collins F.S."/>
            <person name="Jang W."/>
            <person name="Sherry S."/>
            <person name="Feolo M."/>
            <person name="Misquitta L."/>
            <person name="Lee E."/>
            <person name="Rotmistrovsky K."/>
            <person name="Greenhut S.F."/>
            <person name="Schaefer C.F."/>
            <person name="Buetow K."/>
            <person name="Bonner T.I."/>
            <person name="Haussler D."/>
            <person name="Kent J."/>
            <person name="Kiekhaus M."/>
            <person name="Furey T."/>
            <person name="Brent M."/>
            <person name="Prange C."/>
            <person name="Schreiber K."/>
            <person name="Shapiro N."/>
            <person name="Bhat N.K."/>
            <person name="Hopkins R.F."/>
            <person name="Hsie F."/>
            <person name="Driscoll T."/>
            <person name="Soares M.B."/>
            <person name="Casavant T.L."/>
            <person name="Scheetz T.E."/>
            <person name="Brown-stein M.J."/>
            <person name="Usdin T.B."/>
            <person name="Toshiyuki S."/>
            <person name="Carninci P."/>
            <person name="Piao Y."/>
            <person name="Dudekula D.B."/>
            <person name="Ko M.S."/>
            <person name="Kawakami K."/>
            <person name="Suzuki Y."/>
            <person name="Sugano S."/>
            <person name="Gruber C.E."/>
            <person name="Smith M.R."/>
            <person name="Simmons B."/>
            <person name="Moore T."/>
            <person name="Waterman R."/>
            <person name="Johnson S.L."/>
            <person name="Ruan Y."/>
            <person name="Wei C.L."/>
            <person name="Mathavan S."/>
            <person name="Gunaratne P.H."/>
            <person name="Wu J."/>
            <person name="Garcia A.M."/>
            <person name="Hulyk S.W."/>
            <person name="Fuh E."/>
            <person name="Yuan Y."/>
            <person name="Sneed A."/>
            <person name="Kowis C."/>
            <person name="Hodgson A."/>
            <person name="Muzny D.M."/>
            <person name="McPherson J."/>
            <person name="Gibbs R.A."/>
            <person name="Fahey J."/>
            <person name="Helton E."/>
            <person name="Ketteman M."/>
            <person name="Madan A."/>
            <person name="Rodrigues S."/>
            <person name="Sanchez A."/>
            <person name="Whiting M."/>
            <person name="Madari A."/>
            <person name="Young A.C."/>
            <person name="Wetherby K.D."/>
            <person name="Granite S.J."/>
            <person name="Kwong P.N."/>
            <person name="Brinkley C.P."/>
            <person name="Pearson R.L."/>
            <person name="Bouffard G.G."/>
            <person name="Blakesly R.W."/>
            <person name="Green E.D."/>
            <person name="Dickson M.C."/>
            <person name="Rodriguez A.C."/>
            <person name="Grimwood J."/>
            <person name="Schmutz J."/>
            <person name="Myers R.M."/>
            <person name="Butterfield Y.S."/>
            <person name="Griffith M."/>
            <person name="Griffith O.L."/>
            <person name="Krzywinski M.I."/>
            <person name="Liao N."/>
            <person name="Morin R."/>
            <person name="Morrin R."/>
            <person name="Palmquist D."/>
            <person name="Petrescu A.S."/>
            <person name="Skalska U."/>
            <person name="Smailus D.E."/>
            <person name="Stott J.M."/>
            <person name="Schnerch A."/>
            <person name="Schein J.E."/>
            <person name="Jones S.J."/>
            <person name="Holt R.A."/>
            <person name="Baross A."/>
            <person name="Marra M.A."/>
            <person name="Clifton S."/>
            <person name="Makowski K.A."/>
            <person name="Bosak S."/>
            <person name="Malek J."/>
        </authorList>
    </citation>
    <scope>NUCLEOTIDE SEQUENCE [LARGE SCALE MRNA]</scope>
    <source>
        <strain evidence="2">C57BL/6NCr</strain>
        <tissue evidence="2">Hematopoietic stem cell</tissue>
    </source>
</reference>
<gene>
    <name evidence="2 3" type="primary">Ptprc</name>
</gene>
<dbReference type="AGR" id="MGI:97810"/>
<dbReference type="EMBL" id="BC084684">
    <property type="protein sequence ID" value="AAH84684.1"/>
    <property type="molecule type" value="mRNA"/>
</dbReference>
<evidence type="ECO:0000313" key="2">
    <source>
        <dbReference type="EMBL" id="AAH84684.1"/>
    </source>
</evidence>
<sequence length="57" mass="5740">RGNPGGKQDANCVRPDGPLNKAQEDSRGVGTPEPTNSAEEPEHAANGSASPAPTQSS</sequence>
<proteinExistence type="evidence at transcript level"/>